<sequence length="96" mass="11098">KRFVGQNYKTLMQLPLVNNIPCEHHSGVFYNATEAMRVQKKKLAEQKELNPRLSPKAPLLHWLRIRFEPQESLSFVACQLIRCVRKINLAVAQPSS</sequence>
<evidence type="ECO:0000313" key="2">
    <source>
        <dbReference type="Proteomes" id="UP000005237"/>
    </source>
</evidence>
<dbReference type="EnsemblMetazoa" id="CJA37136.1">
    <property type="protein sequence ID" value="CJA37136.1"/>
    <property type="gene ID" value="WBGene00212983"/>
</dbReference>
<name>A0A8R1EKY9_CAEJA</name>
<reference evidence="1" key="2">
    <citation type="submission" date="2022-06" db="UniProtKB">
        <authorList>
            <consortium name="EnsemblMetazoa"/>
        </authorList>
    </citation>
    <scope>IDENTIFICATION</scope>
    <source>
        <strain evidence="1">DF5081</strain>
    </source>
</reference>
<organism evidence="1 2">
    <name type="scientific">Caenorhabditis japonica</name>
    <dbReference type="NCBI Taxonomy" id="281687"/>
    <lineage>
        <taxon>Eukaryota</taxon>
        <taxon>Metazoa</taxon>
        <taxon>Ecdysozoa</taxon>
        <taxon>Nematoda</taxon>
        <taxon>Chromadorea</taxon>
        <taxon>Rhabditida</taxon>
        <taxon>Rhabditina</taxon>
        <taxon>Rhabditomorpha</taxon>
        <taxon>Rhabditoidea</taxon>
        <taxon>Rhabditidae</taxon>
        <taxon>Peloderinae</taxon>
        <taxon>Caenorhabditis</taxon>
    </lineage>
</organism>
<dbReference type="Proteomes" id="UP000005237">
    <property type="component" value="Unassembled WGS sequence"/>
</dbReference>
<reference evidence="2" key="1">
    <citation type="submission" date="2010-08" db="EMBL/GenBank/DDBJ databases">
        <authorList>
            <consortium name="Caenorhabditis japonica Sequencing Consortium"/>
            <person name="Wilson R.K."/>
        </authorList>
    </citation>
    <scope>NUCLEOTIDE SEQUENCE [LARGE SCALE GENOMIC DNA]</scope>
    <source>
        <strain evidence="2">DF5081</strain>
    </source>
</reference>
<keyword evidence="2" id="KW-1185">Reference proteome</keyword>
<protein>
    <submittedName>
        <fullName evidence="1">Uncharacterized protein</fullName>
    </submittedName>
</protein>
<dbReference type="AlphaFoldDB" id="A0A8R1EKY9"/>
<evidence type="ECO:0000313" key="1">
    <source>
        <dbReference type="EnsemblMetazoa" id="CJA37136.1"/>
    </source>
</evidence>
<proteinExistence type="predicted"/>
<accession>A0A8R1EKY9</accession>